<evidence type="ECO:0000313" key="1">
    <source>
        <dbReference type="EMBL" id="MEJ7136987.1"/>
    </source>
</evidence>
<protein>
    <submittedName>
        <fullName evidence="1">Uncharacterized protein</fullName>
    </submittedName>
</protein>
<proteinExistence type="predicted"/>
<dbReference type="Proteomes" id="UP001364695">
    <property type="component" value="Unassembled WGS sequence"/>
</dbReference>
<organism evidence="1 2">
    <name type="scientific">Amphibiibacter pelophylacis</name>
    <dbReference type="NCBI Taxonomy" id="1799477"/>
    <lineage>
        <taxon>Bacteria</taxon>
        <taxon>Pseudomonadati</taxon>
        <taxon>Pseudomonadota</taxon>
        <taxon>Betaproteobacteria</taxon>
        <taxon>Burkholderiales</taxon>
        <taxon>Sphaerotilaceae</taxon>
        <taxon>Amphibiibacter</taxon>
    </lineage>
</organism>
<sequence length="48" mass="5127">MSTPPPFMLRSATPADAAEIARLSHELGYPVTPEQVSAANRSTSTRGR</sequence>
<accession>A0ACC6NYF1</accession>
<keyword evidence="2" id="KW-1185">Reference proteome</keyword>
<gene>
    <name evidence="1" type="ORF">RV045_00890</name>
</gene>
<comment type="caution">
    <text evidence="1">The sequence shown here is derived from an EMBL/GenBank/DDBJ whole genome shotgun (WGS) entry which is preliminary data.</text>
</comment>
<reference evidence="1" key="1">
    <citation type="submission" date="2023-10" db="EMBL/GenBank/DDBJ databases">
        <title>Amphibacter perezi, gen. nov., sp. nov. a novel taxa of the family Comamonadaceae, class Betaproteobacteria isolated from the skin microbiota of Pelophylax perezi from different populations.</title>
        <authorList>
            <person name="Costa S."/>
            <person name="Proenca D.N."/>
            <person name="Lopes I."/>
            <person name="Morais P.V."/>
        </authorList>
    </citation>
    <scope>NUCLEOTIDE SEQUENCE</scope>
    <source>
        <strain evidence="1">SL12-8</strain>
    </source>
</reference>
<name>A0ACC6NYF1_9BURK</name>
<dbReference type="EMBL" id="JAWDIE010000001">
    <property type="protein sequence ID" value="MEJ7136987.1"/>
    <property type="molecule type" value="Genomic_DNA"/>
</dbReference>
<evidence type="ECO:0000313" key="2">
    <source>
        <dbReference type="Proteomes" id="UP001364695"/>
    </source>
</evidence>